<dbReference type="InterPro" id="IPR050624">
    <property type="entry name" value="HTH-type_Tx_Regulator"/>
</dbReference>
<evidence type="ECO:0000259" key="3">
    <source>
        <dbReference type="PROSITE" id="PS50977"/>
    </source>
</evidence>
<evidence type="ECO:0000313" key="5">
    <source>
        <dbReference type="Proteomes" id="UP000295711"/>
    </source>
</evidence>
<dbReference type="PROSITE" id="PS50977">
    <property type="entry name" value="HTH_TETR_2"/>
    <property type="match status" value="1"/>
</dbReference>
<sequence length="175" mass="20169">MDKRKEANLHVKNSIVGALIDLMQEKNFESITVSEITTRAGVSRVSYYRNFDSKEDILTGSLRDLMDCFSEKISVLPGHTPTRRVMTAFFHVARENAAIFNLLHQAGMDDQIQESLDQFILSCPHFPSLDRRRTYPAYLFSGALFRLLIRWYSRGMTENDSELSNIFCQYMDGLL</sequence>
<dbReference type="PANTHER" id="PTHR43479">
    <property type="entry name" value="ACREF/ENVCD OPERON REPRESSOR-RELATED"/>
    <property type="match status" value="1"/>
</dbReference>
<dbReference type="PANTHER" id="PTHR43479:SF11">
    <property type="entry name" value="ACREF_ENVCD OPERON REPRESSOR-RELATED"/>
    <property type="match status" value="1"/>
</dbReference>
<dbReference type="Gene3D" id="1.10.357.10">
    <property type="entry name" value="Tetracycline Repressor, domain 2"/>
    <property type="match status" value="1"/>
</dbReference>
<reference evidence="4 5" key="1">
    <citation type="submission" date="2019-03" db="EMBL/GenBank/DDBJ databases">
        <title>Genomic Encyclopedia of Type Strains, Phase IV (KMG-IV): sequencing the most valuable type-strain genomes for metagenomic binning, comparative biology and taxonomic classification.</title>
        <authorList>
            <person name="Goeker M."/>
        </authorList>
    </citation>
    <scope>NUCLEOTIDE SEQUENCE [LARGE SCALE GENOMIC DNA]</scope>
    <source>
        <strain evidence="4 5">DSM 28559</strain>
    </source>
</reference>
<protein>
    <submittedName>
        <fullName evidence="4">TetR family transcriptional regulator</fullName>
    </submittedName>
</protein>
<evidence type="ECO:0000256" key="1">
    <source>
        <dbReference type="ARBA" id="ARBA00023125"/>
    </source>
</evidence>
<dbReference type="AlphaFoldDB" id="A0A4R2LPI2"/>
<dbReference type="PRINTS" id="PR00455">
    <property type="entry name" value="HTHTETR"/>
</dbReference>
<organism evidence="4 5">
    <name type="scientific">Frisingicoccus caecimuris</name>
    <dbReference type="NCBI Taxonomy" id="1796636"/>
    <lineage>
        <taxon>Bacteria</taxon>
        <taxon>Bacillati</taxon>
        <taxon>Bacillota</taxon>
        <taxon>Clostridia</taxon>
        <taxon>Lachnospirales</taxon>
        <taxon>Lachnospiraceae</taxon>
        <taxon>Frisingicoccus</taxon>
    </lineage>
</organism>
<evidence type="ECO:0000256" key="2">
    <source>
        <dbReference type="PROSITE-ProRule" id="PRU00335"/>
    </source>
</evidence>
<accession>A0A4R2LPI2</accession>
<proteinExistence type="predicted"/>
<comment type="caution">
    <text evidence="4">The sequence shown here is derived from an EMBL/GenBank/DDBJ whole genome shotgun (WGS) entry which is preliminary data.</text>
</comment>
<dbReference type="Pfam" id="PF00440">
    <property type="entry name" value="TetR_N"/>
    <property type="match status" value="1"/>
</dbReference>
<gene>
    <name evidence="4" type="ORF">EV212_102139</name>
</gene>
<dbReference type="InterPro" id="IPR009057">
    <property type="entry name" value="Homeodomain-like_sf"/>
</dbReference>
<dbReference type="RefSeq" id="WP_165873277.1">
    <property type="nucleotide sequence ID" value="NZ_JANKAQ010000001.1"/>
</dbReference>
<dbReference type="SUPFAM" id="SSF46689">
    <property type="entry name" value="Homeodomain-like"/>
    <property type="match status" value="1"/>
</dbReference>
<feature type="domain" description="HTH tetR-type" evidence="3">
    <location>
        <begin position="9"/>
        <end position="69"/>
    </location>
</feature>
<keyword evidence="1 2" id="KW-0238">DNA-binding</keyword>
<dbReference type="EMBL" id="SLXA01000002">
    <property type="protein sequence ID" value="TCO85824.1"/>
    <property type="molecule type" value="Genomic_DNA"/>
</dbReference>
<dbReference type="InterPro" id="IPR001647">
    <property type="entry name" value="HTH_TetR"/>
</dbReference>
<feature type="DNA-binding region" description="H-T-H motif" evidence="2">
    <location>
        <begin position="32"/>
        <end position="51"/>
    </location>
</feature>
<dbReference type="GO" id="GO:0003677">
    <property type="term" value="F:DNA binding"/>
    <property type="evidence" value="ECO:0007669"/>
    <property type="project" value="UniProtKB-UniRule"/>
</dbReference>
<evidence type="ECO:0000313" key="4">
    <source>
        <dbReference type="EMBL" id="TCO85824.1"/>
    </source>
</evidence>
<name>A0A4R2LPI2_9FIRM</name>
<keyword evidence="5" id="KW-1185">Reference proteome</keyword>
<dbReference type="Proteomes" id="UP000295711">
    <property type="component" value="Unassembled WGS sequence"/>
</dbReference>